<dbReference type="InterPro" id="IPR036837">
    <property type="entry name" value="Cation_efflux_CTD_sf"/>
</dbReference>
<keyword evidence="6" id="KW-0406">Ion transport</keyword>
<dbReference type="GO" id="GO:0005886">
    <property type="term" value="C:plasma membrane"/>
    <property type="evidence" value="ECO:0007669"/>
    <property type="project" value="TreeGrafter"/>
</dbReference>
<evidence type="ECO:0000256" key="5">
    <source>
        <dbReference type="ARBA" id="ARBA00022989"/>
    </source>
</evidence>
<feature type="transmembrane region" description="Helical" evidence="8">
    <location>
        <begin position="116"/>
        <end position="138"/>
    </location>
</feature>
<feature type="transmembrane region" description="Helical" evidence="8">
    <location>
        <begin position="15"/>
        <end position="40"/>
    </location>
</feature>
<feature type="transmembrane region" description="Helical" evidence="8">
    <location>
        <begin position="82"/>
        <end position="104"/>
    </location>
</feature>
<feature type="domain" description="Cation efflux protein transmembrane" evidence="9">
    <location>
        <begin position="15"/>
        <end position="207"/>
    </location>
</feature>
<dbReference type="Pfam" id="PF16916">
    <property type="entry name" value="ZT_dimer"/>
    <property type="match status" value="1"/>
</dbReference>
<evidence type="ECO:0000313" key="12">
    <source>
        <dbReference type="Proteomes" id="UP000272503"/>
    </source>
</evidence>
<dbReference type="InterPro" id="IPR058533">
    <property type="entry name" value="Cation_efflux_TM"/>
</dbReference>
<feature type="domain" description="Cation efflux protein cytoplasmic" evidence="10">
    <location>
        <begin position="213"/>
        <end position="290"/>
    </location>
</feature>
<keyword evidence="3" id="KW-0813">Transport</keyword>
<dbReference type="RefSeq" id="WP_121648074.1">
    <property type="nucleotide sequence ID" value="NZ_RCUX01000004.1"/>
</dbReference>
<dbReference type="PANTHER" id="PTHR11562">
    <property type="entry name" value="CATION EFFLUX PROTEIN/ ZINC TRANSPORTER"/>
    <property type="match status" value="1"/>
</dbReference>
<keyword evidence="12" id="KW-1185">Reference proteome</keyword>
<evidence type="ECO:0000256" key="3">
    <source>
        <dbReference type="ARBA" id="ARBA00022448"/>
    </source>
</evidence>
<sequence length="302" mass="32542">MAHDHAPAHTSRKRLLAAITIIGTVFIAEVIGGIISGSLALLADAGHMLSDLIGLIIALSAMILATRPATAKATYGYRRTEVFGALINGLILCGVSVFITIEAIKRLTDPGEAEILPIPMLIVAIVGLGANVAAMLLLRSGAKTSINMRGAYLEVFGDMLGSVAVIVAAIIILFTQWAPADAIVSLAIAAFIIPRAFLLLRDVWRVLNESTPTEMSVEEVRVHIAKTEGVVEVHDVHLWSITSGEHVFTAHVVVEDAVFDRGDAGKMLDHLSDCLHDHFDVEHSTFQLEPVRHAEHEREVHV</sequence>
<gene>
    <name evidence="11" type="ORF">D9V32_06465</name>
</gene>
<reference evidence="11 12" key="1">
    <citation type="submission" date="2018-10" db="EMBL/GenBank/DDBJ databases">
        <authorList>
            <person name="Li J."/>
        </authorList>
    </citation>
    <scope>NUCLEOTIDE SEQUENCE [LARGE SCALE GENOMIC DNA]</scope>
    <source>
        <strain evidence="11 12">IF 016277</strain>
    </source>
</reference>
<evidence type="ECO:0000259" key="10">
    <source>
        <dbReference type="Pfam" id="PF16916"/>
    </source>
</evidence>
<dbReference type="InterPro" id="IPR002524">
    <property type="entry name" value="Cation_efflux"/>
</dbReference>
<evidence type="ECO:0000259" key="9">
    <source>
        <dbReference type="Pfam" id="PF01545"/>
    </source>
</evidence>
<dbReference type="InterPro" id="IPR027469">
    <property type="entry name" value="Cation_efflux_TMD_sf"/>
</dbReference>
<organism evidence="11 12">
    <name type="scientific">Mycetocola tolaasinivorans</name>
    <dbReference type="NCBI Taxonomy" id="76635"/>
    <lineage>
        <taxon>Bacteria</taxon>
        <taxon>Bacillati</taxon>
        <taxon>Actinomycetota</taxon>
        <taxon>Actinomycetes</taxon>
        <taxon>Micrococcales</taxon>
        <taxon>Microbacteriaceae</taxon>
        <taxon>Mycetocola</taxon>
    </lineage>
</organism>
<dbReference type="AlphaFoldDB" id="A0A3L7A8V1"/>
<keyword evidence="5 8" id="KW-1133">Transmembrane helix</keyword>
<dbReference type="Proteomes" id="UP000272503">
    <property type="component" value="Unassembled WGS sequence"/>
</dbReference>
<protein>
    <submittedName>
        <fullName evidence="11">Cation transporter</fullName>
    </submittedName>
</protein>
<evidence type="ECO:0000256" key="2">
    <source>
        <dbReference type="ARBA" id="ARBA00008873"/>
    </source>
</evidence>
<dbReference type="InterPro" id="IPR027470">
    <property type="entry name" value="Cation_efflux_CTD"/>
</dbReference>
<accession>A0A3L7A8V1</accession>
<evidence type="ECO:0000256" key="4">
    <source>
        <dbReference type="ARBA" id="ARBA00022692"/>
    </source>
</evidence>
<dbReference type="InterPro" id="IPR050681">
    <property type="entry name" value="CDF/SLC30A"/>
</dbReference>
<dbReference type="PANTHER" id="PTHR11562:SF17">
    <property type="entry name" value="RE54080P-RELATED"/>
    <property type="match status" value="1"/>
</dbReference>
<comment type="similarity">
    <text evidence="2">Belongs to the cation diffusion facilitator (CDF) transporter (TC 2.A.4) family. SLC30A subfamily.</text>
</comment>
<dbReference type="EMBL" id="RCUX01000004">
    <property type="protein sequence ID" value="RLP76494.1"/>
    <property type="molecule type" value="Genomic_DNA"/>
</dbReference>
<evidence type="ECO:0000256" key="7">
    <source>
        <dbReference type="ARBA" id="ARBA00023136"/>
    </source>
</evidence>
<feature type="transmembrane region" description="Helical" evidence="8">
    <location>
        <begin position="180"/>
        <end position="200"/>
    </location>
</feature>
<dbReference type="GO" id="GO:0005385">
    <property type="term" value="F:zinc ion transmembrane transporter activity"/>
    <property type="evidence" value="ECO:0007669"/>
    <property type="project" value="TreeGrafter"/>
</dbReference>
<feature type="transmembrane region" description="Helical" evidence="8">
    <location>
        <begin position="52"/>
        <end position="70"/>
    </location>
</feature>
<evidence type="ECO:0000256" key="6">
    <source>
        <dbReference type="ARBA" id="ARBA00023065"/>
    </source>
</evidence>
<dbReference type="SUPFAM" id="SSF160240">
    <property type="entry name" value="Cation efflux protein cytoplasmic domain-like"/>
    <property type="match status" value="1"/>
</dbReference>
<evidence type="ECO:0000256" key="1">
    <source>
        <dbReference type="ARBA" id="ARBA00004141"/>
    </source>
</evidence>
<keyword evidence="4 8" id="KW-0812">Transmembrane</keyword>
<dbReference type="NCBIfam" id="TIGR01297">
    <property type="entry name" value="CDF"/>
    <property type="match status" value="1"/>
</dbReference>
<dbReference type="SUPFAM" id="SSF161111">
    <property type="entry name" value="Cation efflux protein transmembrane domain-like"/>
    <property type="match status" value="1"/>
</dbReference>
<comment type="caution">
    <text evidence="11">The sequence shown here is derived from an EMBL/GenBank/DDBJ whole genome shotgun (WGS) entry which is preliminary data.</text>
</comment>
<dbReference type="Gene3D" id="1.20.1510.10">
    <property type="entry name" value="Cation efflux protein transmembrane domain"/>
    <property type="match status" value="1"/>
</dbReference>
<name>A0A3L7A8V1_9MICO</name>
<comment type="subcellular location">
    <subcellularLocation>
        <location evidence="1">Membrane</location>
        <topology evidence="1">Multi-pass membrane protein</topology>
    </subcellularLocation>
</comment>
<proteinExistence type="inferred from homology"/>
<dbReference type="OrthoDB" id="9809646at2"/>
<keyword evidence="7 8" id="KW-0472">Membrane</keyword>
<feature type="transmembrane region" description="Helical" evidence="8">
    <location>
        <begin position="150"/>
        <end position="174"/>
    </location>
</feature>
<evidence type="ECO:0000313" key="11">
    <source>
        <dbReference type="EMBL" id="RLP76494.1"/>
    </source>
</evidence>
<evidence type="ECO:0000256" key="8">
    <source>
        <dbReference type="SAM" id="Phobius"/>
    </source>
</evidence>
<dbReference type="Pfam" id="PF01545">
    <property type="entry name" value="Cation_efflux"/>
    <property type="match status" value="1"/>
</dbReference>